<gene>
    <name evidence="2" type="ORF">ABB55_25915</name>
</gene>
<evidence type="ECO:0000313" key="2">
    <source>
        <dbReference type="EMBL" id="KPL55245.1"/>
    </source>
</evidence>
<feature type="signal peptide" evidence="1">
    <location>
        <begin position="1"/>
        <end position="24"/>
    </location>
</feature>
<name>A0A0P6W9J3_9HYPH</name>
<accession>A0A0P6W9J3</accession>
<reference evidence="2 3" key="1">
    <citation type="submission" date="2015-09" db="EMBL/GenBank/DDBJ databases">
        <authorList>
            <person name="Jackson K.R."/>
            <person name="Lunt B.L."/>
            <person name="Fisher J.N.B."/>
            <person name="Gardner A.V."/>
            <person name="Bailey M.E."/>
            <person name="Deus L.M."/>
            <person name="Earl A.S."/>
            <person name="Gibby P.D."/>
            <person name="Hartmann K.A."/>
            <person name="Liu J.E."/>
            <person name="Manci A.M."/>
            <person name="Nielsen D.A."/>
            <person name="Solomon M.B."/>
            <person name="Breakwell D.P."/>
            <person name="Burnett S.H."/>
            <person name="Grose J.H."/>
        </authorList>
    </citation>
    <scope>NUCLEOTIDE SEQUENCE [LARGE SCALE GENOMIC DNA]</scope>
    <source>
        <strain evidence="2 3">16</strain>
    </source>
</reference>
<evidence type="ECO:0000313" key="3">
    <source>
        <dbReference type="Proteomes" id="UP000048984"/>
    </source>
</evidence>
<dbReference type="Proteomes" id="UP000048984">
    <property type="component" value="Unassembled WGS sequence"/>
</dbReference>
<dbReference type="AlphaFoldDB" id="A0A0P6W9J3"/>
<sequence length="110" mass="12146">MRRIGLILSGAAAALVLGAGLAQADAIDGKWCRKDGRRMEIDGTRIITPGGADMTGDYSRHAFQYLVPEKEEHGGTRRFLRLRGENWVYAYPADQPGADPEIWERCTPVS</sequence>
<evidence type="ECO:0008006" key="4">
    <source>
        <dbReference type="Google" id="ProtNLM"/>
    </source>
</evidence>
<dbReference type="RefSeq" id="WP_054361412.1">
    <property type="nucleotide sequence ID" value="NZ_JAPCYQ010000001.1"/>
</dbReference>
<protein>
    <recommendedName>
        <fullName evidence="4">Secreted protein</fullName>
    </recommendedName>
</protein>
<dbReference type="EMBL" id="LJYW01000001">
    <property type="protein sequence ID" value="KPL55245.1"/>
    <property type="molecule type" value="Genomic_DNA"/>
</dbReference>
<organism evidence="2 3">
    <name type="scientific">Prosthecodimorpha hirschii</name>
    <dbReference type="NCBI Taxonomy" id="665126"/>
    <lineage>
        <taxon>Bacteria</taxon>
        <taxon>Pseudomonadati</taxon>
        <taxon>Pseudomonadota</taxon>
        <taxon>Alphaproteobacteria</taxon>
        <taxon>Hyphomicrobiales</taxon>
        <taxon>Ancalomicrobiaceae</taxon>
        <taxon>Prosthecodimorpha</taxon>
    </lineage>
</organism>
<comment type="caution">
    <text evidence="2">The sequence shown here is derived from an EMBL/GenBank/DDBJ whole genome shotgun (WGS) entry which is preliminary data.</text>
</comment>
<keyword evidence="1" id="KW-0732">Signal</keyword>
<keyword evidence="3" id="KW-1185">Reference proteome</keyword>
<reference evidence="2 3" key="2">
    <citation type="submission" date="2015-10" db="EMBL/GenBank/DDBJ databases">
        <title>Draft Genome Sequence of Prosthecomicrobium hirschii ATCC 27832.</title>
        <authorList>
            <person name="Daniel J."/>
            <person name="Givan S.A."/>
            <person name="Brun Y.V."/>
            <person name="Brown P.J."/>
        </authorList>
    </citation>
    <scope>NUCLEOTIDE SEQUENCE [LARGE SCALE GENOMIC DNA]</scope>
    <source>
        <strain evidence="2 3">16</strain>
    </source>
</reference>
<evidence type="ECO:0000256" key="1">
    <source>
        <dbReference type="SAM" id="SignalP"/>
    </source>
</evidence>
<proteinExistence type="predicted"/>
<feature type="chain" id="PRO_5006132222" description="Secreted protein" evidence="1">
    <location>
        <begin position="25"/>
        <end position="110"/>
    </location>
</feature>